<feature type="region of interest" description="Disordered" evidence="4">
    <location>
        <begin position="412"/>
        <end position="431"/>
    </location>
</feature>
<dbReference type="EMBL" id="JBBCAQ010000004">
    <property type="protein sequence ID" value="KAK7603978.1"/>
    <property type="molecule type" value="Genomic_DNA"/>
</dbReference>
<proteinExistence type="predicted"/>
<feature type="compositionally biased region" description="Low complexity" evidence="4">
    <location>
        <begin position="673"/>
        <end position="684"/>
    </location>
</feature>
<feature type="region of interest" description="Disordered" evidence="4">
    <location>
        <begin position="1076"/>
        <end position="1108"/>
    </location>
</feature>
<dbReference type="GO" id="GO:0005158">
    <property type="term" value="F:insulin receptor binding"/>
    <property type="evidence" value="ECO:0007669"/>
    <property type="project" value="InterPro"/>
</dbReference>
<feature type="region of interest" description="Disordered" evidence="4">
    <location>
        <begin position="294"/>
        <end position="327"/>
    </location>
</feature>
<dbReference type="PANTHER" id="PTHR10614">
    <property type="entry name" value="INSULIN RECEPTOR SUBSTRATE"/>
    <property type="match status" value="1"/>
</dbReference>
<name>A0AAN9Y8F8_9HEMI</name>
<reference evidence="6 7" key="1">
    <citation type="submission" date="2024-03" db="EMBL/GenBank/DDBJ databases">
        <title>Adaptation during the transition from Ophiocordyceps entomopathogen to insect associate is accompanied by gene loss and intensified selection.</title>
        <authorList>
            <person name="Ward C.M."/>
            <person name="Onetto C.A."/>
            <person name="Borneman A.R."/>
        </authorList>
    </citation>
    <scope>NUCLEOTIDE SEQUENCE [LARGE SCALE GENOMIC DNA]</scope>
    <source>
        <strain evidence="6">AWRI1</strain>
        <tissue evidence="6">Single Adult Female</tissue>
    </source>
</reference>
<feature type="compositionally biased region" description="Low complexity" evidence="4">
    <location>
        <begin position="1007"/>
        <end position="1022"/>
    </location>
</feature>
<dbReference type="GO" id="GO:0043548">
    <property type="term" value="F:phosphatidylinositol 3-kinase binding"/>
    <property type="evidence" value="ECO:0007669"/>
    <property type="project" value="TreeGrafter"/>
</dbReference>
<dbReference type="GO" id="GO:0005829">
    <property type="term" value="C:cytosol"/>
    <property type="evidence" value="ECO:0007669"/>
    <property type="project" value="TreeGrafter"/>
</dbReference>
<dbReference type="SMART" id="SM01244">
    <property type="entry name" value="IRS"/>
    <property type="match status" value="1"/>
</dbReference>
<organism evidence="6 7">
    <name type="scientific">Parthenolecanium corni</name>
    <dbReference type="NCBI Taxonomy" id="536013"/>
    <lineage>
        <taxon>Eukaryota</taxon>
        <taxon>Metazoa</taxon>
        <taxon>Ecdysozoa</taxon>
        <taxon>Arthropoda</taxon>
        <taxon>Hexapoda</taxon>
        <taxon>Insecta</taxon>
        <taxon>Pterygota</taxon>
        <taxon>Neoptera</taxon>
        <taxon>Paraneoptera</taxon>
        <taxon>Hemiptera</taxon>
        <taxon>Sternorrhyncha</taxon>
        <taxon>Coccoidea</taxon>
        <taxon>Coccidae</taxon>
        <taxon>Parthenolecanium</taxon>
    </lineage>
</organism>
<feature type="compositionally biased region" description="Gly residues" evidence="4">
    <location>
        <begin position="1080"/>
        <end position="1090"/>
    </location>
</feature>
<feature type="region of interest" description="Disordered" evidence="4">
    <location>
        <begin position="486"/>
        <end position="547"/>
    </location>
</feature>
<feature type="region of interest" description="Disordered" evidence="4">
    <location>
        <begin position="661"/>
        <end position="687"/>
    </location>
</feature>
<dbReference type="Pfam" id="PF02174">
    <property type="entry name" value="IRS"/>
    <property type="match status" value="1"/>
</dbReference>
<feature type="compositionally biased region" description="Polar residues" evidence="4">
    <location>
        <begin position="1275"/>
        <end position="1284"/>
    </location>
</feature>
<sequence length="1676" mass="183590">MSVKTQKKPPAAPAPSFPADIIIQIITRHYVGTWGTMKKKFFVLRADSQSAPACLEYYDTSKKWKNNHPPKKNIILKNCLSINRRTDTKHKYVIALFSGADCFGIVLECEDDLQEWLRLLLIHHQGEDITDSNYPKPYYEHVWRVTIQKKELAGKYNLSGVFLLCLTDSTLSLVKHVVDDEQESKFYEFTLHSIRRCGNLDAFFYMELGQASCLGAGNLWMQADDSIVAQNMHSVIMNACTSCPKKEMAPKSRSRSSSANEASKPIYFGRKWPSSGDDSLSVLSYVKSQSHQDHAVNNSNSIGHSVSSVGDGMHHHHHNLASVPFSPYPPIRRASTGTRPVTTGPALLSSGRIINASYTCRERCDSLPTRPRITLDVLSNSRNGNNVSYLINAASNRPHSMYNRSVFSPTGLSHPTSPMSTTYSNDSAGSSLSVDADCENWSEMYNSRKIIEETPNEYVQWGAANQNRNFLTENIPHSNNICRNMKPMFPPSNSNSQSSCSPCSSSPMDAGAYMPMSPPESVAENRNRPRLNRSYDSVSHSRESSIHEDVGEGYVSMAPLSVDAGYISMDHSGRKQGDLSSGLSSCSITSGTPSTDVRFSEFHLDKVSSYFPPSDEDIVFNVRQTRAYSTGSKPDTLHSKFVRCDSSDGLRVRAFSLGSRCPKSVHNMPPTPRRTTPASTSTSSIEPCDDLMEMDFSANKLRNRQLRSRIKHHPRHAPQKSGVHANVDPPITSHGPVTSAFSYPLITDGYMDMSPKSSPKVESFNESRLSSTSDANLSPPRLSKHLLGLTSPANATNFAKQAFVKGSPSSGSNMLEKVLEMESVANARRTAGEEDYSYMDMKPGVCDMPDGSPFQSDEGSTTMPVAIPAATTNASTPLQRKDSFNLYNAMVACRALVAVAAISNPLTPSTPCPANVPHIKQPLLDTNGKQLKKVDAKTAASGEKCSTPDGYIDMTFKGRPKVQVASGNGTADSQPAKMLAKIPDKTPDGYVDMSFKDAHLRKNLVDSNSMSSAKKNKAQQQQPHPLLENKTPPCCSGKENLQVGAVVVEMQQQSPQQPQPQHRQCSKPIAIQQTKNKRLNGGGGGGGGSGFFRRKLSGDETQTSKPNFLPLVQSTFASLGRRKKNGQKKEKVSGGAAAVTVTESTVNAGATIFPLSPDKANSSMTALGISSSAPSLDSDPNSRCAVSAAGERVRLSCDLETRSLERVDEMVNWDRRGGGEEGGDEDGENGDYIAMTPGVAHKLERNVSEPTCLRRSFSGRGGAEAVEGDDDKASRTSQRCTSVPSIADEGSHGGEGRTSAPEVGNAGVADAKSCANDASKCDAKTISSEVVAVANCVAEDRLCQRMKVDSSQPQVTQNYTDVPKTCTASSTHIPHRDKVMYATLDLPSSDENLPKNDSVDSAKSTNQSNLTYAQIDFEKPSSSSSSPTVSIFGWMSHFSASSLNFRLDVSLFGQLSQFSAGCLTFRPVVSIFGWMSHFSAGCLIFRLDVSFFGWMSHFSSSRYNFRLDVSIFGWMSHFSASSLNFRLDVSFFGWMSHFSASSLNFRLDVSFFGWMSHFSASCLNFRPVVSFFGWMSHFSAGCLNFCLDVSFFGWMSHFSSSRYNFRLDVSIFGWMSHFSASCLNYRLDVSFFGWMSHFSASSLNFRLDVSFFNQLSQFSAGCLIFRLDVSFFVQQI</sequence>
<dbReference type="PROSITE" id="PS51064">
    <property type="entry name" value="IRS_PTB"/>
    <property type="match status" value="1"/>
</dbReference>
<evidence type="ECO:0000256" key="4">
    <source>
        <dbReference type="SAM" id="MobiDB-lite"/>
    </source>
</evidence>
<feature type="region of interest" description="Disordered" evidence="4">
    <location>
        <begin position="711"/>
        <end position="730"/>
    </location>
</feature>
<dbReference type="GO" id="GO:0008286">
    <property type="term" value="P:insulin receptor signaling pathway"/>
    <property type="evidence" value="ECO:0007669"/>
    <property type="project" value="InterPro"/>
</dbReference>
<evidence type="ECO:0000313" key="7">
    <source>
        <dbReference type="Proteomes" id="UP001367676"/>
    </source>
</evidence>
<dbReference type="SMART" id="SM00310">
    <property type="entry name" value="PTBI"/>
    <property type="match status" value="1"/>
</dbReference>
<feature type="region of interest" description="Disordered" evidence="4">
    <location>
        <begin position="754"/>
        <end position="780"/>
    </location>
</feature>
<keyword evidence="7" id="KW-1185">Reference proteome</keyword>
<evidence type="ECO:0000256" key="2">
    <source>
        <dbReference type="ARBA" id="ARBA00022737"/>
    </source>
</evidence>
<dbReference type="PANTHER" id="PTHR10614:SF13">
    <property type="entry name" value="INSULIN RECEPTOR SUBSTRATE 1"/>
    <property type="match status" value="1"/>
</dbReference>
<dbReference type="InterPro" id="IPR011993">
    <property type="entry name" value="PH-like_dom_sf"/>
</dbReference>
<dbReference type="InterPro" id="IPR002404">
    <property type="entry name" value="IRS_PTB"/>
</dbReference>
<feature type="compositionally biased region" description="Low complexity" evidence="4">
    <location>
        <begin position="491"/>
        <end position="507"/>
    </location>
</feature>
<dbReference type="SUPFAM" id="SSF50729">
    <property type="entry name" value="PH domain-like"/>
    <property type="match status" value="2"/>
</dbReference>
<dbReference type="InterPro" id="IPR039011">
    <property type="entry name" value="IRS"/>
</dbReference>
<keyword evidence="3" id="KW-0221">Differentiation</keyword>
<dbReference type="Gene3D" id="2.30.29.30">
    <property type="entry name" value="Pleckstrin-homology domain (PH domain)/Phosphotyrosine-binding domain (PTB)"/>
    <property type="match status" value="2"/>
</dbReference>
<feature type="region of interest" description="Disordered" evidence="4">
    <location>
        <begin position="1251"/>
        <end position="1304"/>
    </location>
</feature>
<evidence type="ECO:0000256" key="1">
    <source>
        <dbReference type="ARBA" id="ARBA00022553"/>
    </source>
</evidence>
<accession>A0AAN9Y8F8</accession>
<dbReference type="GO" id="GO:0030154">
    <property type="term" value="P:cell differentiation"/>
    <property type="evidence" value="ECO:0007669"/>
    <property type="project" value="UniProtKB-KW"/>
</dbReference>
<keyword evidence="1" id="KW-0597">Phosphoprotein</keyword>
<comment type="caution">
    <text evidence="6">The sequence shown here is derived from an EMBL/GenBank/DDBJ whole genome shotgun (WGS) entry which is preliminary data.</text>
</comment>
<feature type="domain" description="IRS-type PTB" evidence="5">
    <location>
        <begin position="139"/>
        <end position="247"/>
    </location>
</feature>
<feature type="compositionally biased region" description="Polar residues" evidence="4">
    <location>
        <begin position="294"/>
        <end position="308"/>
    </location>
</feature>
<gene>
    <name evidence="6" type="ORF">V9T40_004251</name>
</gene>
<feature type="compositionally biased region" description="Polar residues" evidence="4">
    <location>
        <begin position="1099"/>
        <end position="1108"/>
    </location>
</feature>
<evidence type="ECO:0000259" key="5">
    <source>
        <dbReference type="PROSITE" id="PS51064"/>
    </source>
</evidence>
<feature type="compositionally biased region" description="Polar residues" evidence="4">
    <location>
        <begin position="764"/>
        <end position="776"/>
    </location>
</feature>
<evidence type="ECO:0000313" key="6">
    <source>
        <dbReference type="EMBL" id="KAK7603978.1"/>
    </source>
</evidence>
<keyword evidence="2" id="KW-0677">Repeat</keyword>
<dbReference type="Proteomes" id="UP001367676">
    <property type="component" value="Unassembled WGS sequence"/>
</dbReference>
<dbReference type="PRINTS" id="PR00628">
    <property type="entry name" value="INSULINRSI"/>
</dbReference>
<dbReference type="GO" id="GO:0005886">
    <property type="term" value="C:plasma membrane"/>
    <property type="evidence" value="ECO:0007669"/>
    <property type="project" value="TreeGrafter"/>
</dbReference>
<protein>
    <recommendedName>
        <fullName evidence="5">IRS-type PTB domain-containing protein</fullName>
    </recommendedName>
</protein>
<evidence type="ECO:0000256" key="3">
    <source>
        <dbReference type="ARBA" id="ARBA00022782"/>
    </source>
</evidence>
<feature type="region of interest" description="Disordered" evidence="4">
    <location>
        <begin position="1007"/>
        <end position="1035"/>
    </location>
</feature>